<evidence type="ECO:0000313" key="1">
    <source>
        <dbReference type="EMBL" id="KZS41562.1"/>
    </source>
</evidence>
<sequence>MIYTLAQQLEPLAIDFEVLQKKYSPMLSLVNELIGVIPNADPIMEIWPTGFRTYNLLVPNLLNLPHSLWKNKPLKALKGLAMYTSSRVAECQYCSAHTCSFALRRGLDPEVISGKRKYTVLENAIVELAKGISEVPVKITKKELILLNTHISKEEIEEIVLSVALMGFLNKFMDAVGIELENSSLKDVGKLLSATGWHPGKHRRDEIDFDGLISSPIQKDNFWTYLRILKFAPKAVLLEKKWTKGVPDNYTQSALYLKKHTGYTFPILEKIKSKRVIKALTTVLKDNLDPVKSELGIRVKYLTSLVYFITINNITLAKEAEVIVTRLTPEIGLMTLDKVKNIAKQCTPKESKVCKSILSDFEENTCLTKEEAAAVILAKAMSTSPAEVNKTILIEITPYMKPESAIELGIWISIQQLFHRLQTYYQII</sequence>
<dbReference type="InterPro" id="IPR029032">
    <property type="entry name" value="AhpD-like"/>
</dbReference>
<keyword evidence="2" id="KW-1185">Reference proteome</keyword>
<reference evidence="1 2" key="1">
    <citation type="submission" date="2016-01" db="EMBL/GenBank/DDBJ databases">
        <title>The draft genome sequence of Aquimarina sp. RZW4-3-2.</title>
        <authorList>
            <person name="Wang Y."/>
        </authorList>
    </citation>
    <scope>NUCLEOTIDE SEQUENCE [LARGE SCALE GENOMIC DNA]</scope>
    <source>
        <strain evidence="1 2">RZW4-3-2</strain>
    </source>
</reference>
<gene>
    <name evidence="1" type="ORF">AWE51_21385</name>
</gene>
<organism evidence="1 2">
    <name type="scientific">Aquimarina aggregata</name>
    <dbReference type="NCBI Taxonomy" id="1642818"/>
    <lineage>
        <taxon>Bacteria</taxon>
        <taxon>Pseudomonadati</taxon>
        <taxon>Bacteroidota</taxon>
        <taxon>Flavobacteriia</taxon>
        <taxon>Flavobacteriales</taxon>
        <taxon>Flavobacteriaceae</taxon>
        <taxon>Aquimarina</taxon>
    </lineage>
</organism>
<comment type="caution">
    <text evidence="1">The sequence shown here is derived from an EMBL/GenBank/DDBJ whole genome shotgun (WGS) entry which is preliminary data.</text>
</comment>
<dbReference type="RefSeq" id="WP_066311908.1">
    <property type="nucleotide sequence ID" value="NZ_LQRT01000004.1"/>
</dbReference>
<accession>A0A163BMU9</accession>
<dbReference type="Proteomes" id="UP000076715">
    <property type="component" value="Unassembled WGS sequence"/>
</dbReference>
<evidence type="ECO:0008006" key="3">
    <source>
        <dbReference type="Google" id="ProtNLM"/>
    </source>
</evidence>
<dbReference type="AlphaFoldDB" id="A0A163BMU9"/>
<dbReference type="OrthoDB" id="9801997at2"/>
<dbReference type="Gene3D" id="1.20.1290.10">
    <property type="entry name" value="AhpD-like"/>
    <property type="match status" value="1"/>
</dbReference>
<evidence type="ECO:0000313" key="2">
    <source>
        <dbReference type="Proteomes" id="UP000076715"/>
    </source>
</evidence>
<dbReference type="STRING" id="1642818.AWE51_21385"/>
<protein>
    <recommendedName>
        <fullName evidence="3">Carboxymuconolactone decarboxylase-like domain-containing protein</fullName>
    </recommendedName>
</protein>
<dbReference type="EMBL" id="LQRT01000004">
    <property type="protein sequence ID" value="KZS41562.1"/>
    <property type="molecule type" value="Genomic_DNA"/>
</dbReference>
<dbReference type="SUPFAM" id="SSF69118">
    <property type="entry name" value="AhpD-like"/>
    <property type="match status" value="1"/>
</dbReference>
<proteinExistence type="predicted"/>
<name>A0A163BMU9_9FLAO</name>